<protein>
    <submittedName>
        <fullName evidence="1">Uncharacterized protein</fullName>
    </submittedName>
</protein>
<dbReference type="AlphaFoldDB" id="A0A931HCG5"/>
<name>A0A931HCG5_9SPHN</name>
<proteinExistence type="predicted"/>
<gene>
    <name evidence="1" type="ORF">I5E68_09880</name>
</gene>
<sequence>MIPFPSSLLYSAAEGAVAANMIVYPLTYDEEDSDGANTLTRYGPGSAISPDGFQGDGYTTRLTRSSLPSWATSSSGPVSLSVHCRLWRRTAATSDLIAGLVEDDVSADAKISVVALTDGDEPCFGSITNTGSVRTRYLGNAFWKYALPWPTAFLYSGANKVRPQSHLFLDATTLLVSGHYNDTESRVYKIDLTDNSVIGTFTFGTSTYRHVAAWAVRANGDVWCTDFETDMLLKIDLDASFSSGNAVIDGTWDTSGLDTGLSALDFITVSGIEYALINAYNNSARYTYVFDADDLGVGVALPADRYKRFYLGNRNQGFCVRASDGLLYMSRSGTVRSISVFDIASAISSTADGSTLPTLRSFAVPSALCEDIKFHPSTDEAWVSTEGRSSVADNDGYSAYWRSPLISHEPVERHIRIDYDGSGGWEFWLDGILFDTDTATPTAVPAQLAVGGYPQATAGWANGFSMATIRSVAFKDGVFSEAELTALEAGTYEANSLTEYNVTISNPGAESGTASWTNESGVIGTRSADPAPHFERGVTNTSYFFGGTSAATVARQRFSIAAATGLSPSEIDTLIASGDIWANLRWWQSNYNGTADPGGCGIRYLDGVPAALSTTYSAIDDLGQALYWMKRSLSVAPDSGSRNIDLLQRMDRTAGTNNDTYIDDLELTIYTR</sequence>
<dbReference type="SUPFAM" id="SSF51004">
    <property type="entry name" value="C-terminal (heme d1) domain of cytochrome cd1-nitrite reductase"/>
    <property type="match status" value="1"/>
</dbReference>
<comment type="caution">
    <text evidence="1">The sequence shown here is derived from an EMBL/GenBank/DDBJ whole genome shotgun (WGS) entry which is preliminary data.</text>
</comment>
<evidence type="ECO:0000313" key="2">
    <source>
        <dbReference type="Proteomes" id="UP000617634"/>
    </source>
</evidence>
<organism evidence="1 2">
    <name type="scientific">Novosphingobium aureum</name>
    <dbReference type="NCBI Taxonomy" id="2792964"/>
    <lineage>
        <taxon>Bacteria</taxon>
        <taxon>Pseudomonadati</taxon>
        <taxon>Pseudomonadota</taxon>
        <taxon>Alphaproteobacteria</taxon>
        <taxon>Sphingomonadales</taxon>
        <taxon>Sphingomonadaceae</taxon>
        <taxon>Novosphingobium</taxon>
    </lineage>
</organism>
<dbReference type="EMBL" id="JADZGI010000001">
    <property type="protein sequence ID" value="MBH0113254.1"/>
    <property type="molecule type" value="Genomic_DNA"/>
</dbReference>
<dbReference type="RefSeq" id="WP_197163338.1">
    <property type="nucleotide sequence ID" value="NZ_JADZGI010000001.1"/>
</dbReference>
<dbReference type="Proteomes" id="UP000617634">
    <property type="component" value="Unassembled WGS sequence"/>
</dbReference>
<accession>A0A931HCG5</accession>
<dbReference type="InterPro" id="IPR011048">
    <property type="entry name" value="Haem_d1_sf"/>
</dbReference>
<reference evidence="1" key="1">
    <citation type="submission" date="2020-11" db="EMBL/GenBank/DDBJ databases">
        <title>Novosphingobium aureum sp. nov., a marine bacterium isolated from sediment of a salt flat.</title>
        <authorList>
            <person name="Yoo Y."/>
            <person name="Kim J.-J."/>
        </authorList>
    </citation>
    <scope>NUCLEOTIDE SEQUENCE</scope>
    <source>
        <strain evidence="1">YJ-S2-02</strain>
    </source>
</reference>
<keyword evidence="2" id="KW-1185">Reference proteome</keyword>
<evidence type="ECO:0000313" key="1">
    <source>
        <dbReference type="EMBL" id="MBH0113254.1"/>
    </source>
</evidence>